<name>A0A2T3FSV8_9FIRM</name>
<evidence type="ECO:0000256" key="5">
    <source>
        <dbReference type="ARBA" id="ARBA00022645"/>
    </source>
</evidence>
<dbReference type="InterPro" id="IPR001967">
    <property type="entry name" value="Peptidase_S11_N"/>
</dbReference>
<evidence type="ECO:0000313" key="18">
    <source>
        <dbReference type="EMBL" id="PST38363.1"/>
    </source>
</evidence>
<dbReference type="GO" id="GO:0009252">
    <property type="term" value="P:peptidoglycan biosynthetic process"/>
    <property type="evidence" value="ECO:0007669"/>
    <property type="project" value="UniProtKB-UniPathway"/>
</dbReference>
<feature type="domain" description="Peptidase S11 D-Ala-D-Ala carboxypeptidase A C-terminal" evidence="17">
    <location>
        <begin position="276"/>
        <end position="365"/>
    </location>
</feature>
<dbReference type="Pfam" id="PF07943">
    <property type="entry name" value="PBP5_C"/>
    <property type="match status" value="1"/>
</dbReference>
<keyword evidence="6" id="KW-0645">Protease</keyword>
<dbReference type="GO" id="GO:0006508">
    <property type="term" value="P:proteolysis"/>
    <property type="evidence" value="ECO:0007669"/>
    <property type="project" value="UniProtKB-KW"/>
</dbReference>
<organism evidence="18 19">
    <name type="scientific">Faecalibacillus faecis</name>
    <dbReference type="NCBI Taxonomy" id="1982628"/>
    <lineage>
        <taxon>Bacteria</taxon>
        <taxon>Bacillati</taxon>
        <taxon>Bacillota</taxon>
        <taxon>Erysipelotrichia</taxon>
        <taxon>Erysipelotrichales</taxon>
        <taxon>Coprobacillaceae</taxon>
        <taxon>Faecalibacillus</taxon>
    </lineage>
</organism>
<dbReference type="EMBL" id="PYLP01000015">
    <property type="protein sequence ID" value="PST38363.1"/>
    <property type="molecule type" value="Genomic_DNA"/>
</dbReference>
<keyword evidence="9" id="KW-0133">Cell shape</keyword>
<feature type="signal peptide" evidence="16">
    <location>
        <begin position="1"/>
        <end position="24"/>
    </location>
</feature>
<dbReference type="Gene3D" id="2.60.410.10">
    <property type="entry name" value="D-Ala-D-Ala carboxypeptidase, C-terminal domain"/>
    <property type="match status" value="1"/>
</dbReference>
<dbReference type="PANTHER" id="PTHR21581:SF6">
    <property type="entry name" value="TRAFFICKING PROTEIN PARTICLE COMPLEX SUBUNIT 12"/>
    <property type="match status" value="1"/>
</dbReference>
<dbReference type="GO" id="GO:0071555">
    <property type="term" value="P:cell wall organization"/>
    <property type="evidence" value="ECO:0007669"/>
    <property type="project" value="UniProtKB-KW"/>
</dbReference>
<comment type="pathway">
    <text evidence="2">Cell wall biogenesis; peptidoglycan biosynthesis.</text>
</comment>
<feature type="chain" id="PRO_5015618841" description="serine-type D-Ala-D-Ala carboxypeptidase" evidence="16">
    <location>
        <begin position="25"/>
        <end position="380"/>
    </location>
</feature>
<feature type="binding site" evidence="14">
    <location>
        <position position="226"/>
    </location>
    <ligand>
        <name>substrate</name>
    </ligand>
</feature>
<evidence type="ECO:0000313" key="19">
    <source>
        <dbReference type="Proteomes" id="UP000241201"/>
    </source>
</evidence>
<dbReference type="InterPro" id="IPR018044">
    <property type="entry name" value="Peptidase_S11"/>
</dbReference>
<dbReference type="GO" id="GO:0009002">
    <property type="term" value="F:serine-type D-Ala-D-Ala carboxypeptidase activity"/>
    <property type="evidence" value="ECO:0007669"/>
    <property type="project" value="UniProtKB-EC"/>
</dbReference>
<dbReference type="InterPro" id="IPR012907">
    <property type="entry name" value="Peptidase_S11_C"/>
</dbReference>
<evidence type="ECO:0000256" key="14">
    <source>
        <dbReference type="PIRSR" id="PIRSR618044-2"/>
    </source>
</evidence>
<dbReference type="UniPathway" id="UPA00219"/>
<dbReference type="SUPFAM" id="SSF69189">
    <property type="entry name" value="Penicillin-binding protein associated domain"/>
    <property type="match status" value="1"/>
</dbReference>
<evidence type="ECO:0000256" key="1">
    <source>
        <dbReference type="ARBA" id="ARBA00003217"/>
    </source>
</evidence>
<dbReference type="RefSeq" id="WP_106988483.1">
    <property type="nucleotide sequence ID" value="NZ_JAJCFI010000028.1"/>
</dbReference>
<keyword evidence="5 18" id="KW-0121">Carboxypeptidase</keyword>
<accession>A0A2T3FSV8</accession>
<keyword evidence="7 16" id="KW-0732">Signal</keyword>
<feature type="active site" description="Proton acceptor" evidence="13">
    <location>
        <position position="61"/>
    </location>
</feature>
<keyword evidence="11" id="KW-0961">Cell wall biogenesis/degradation</keyword>
<reference evidence="19" key="1">
    <citation type="submission" date="2018-03" db="EMBL/GenBank/DDBJ databases">
        <title>Lachnoclostridium SNUG30370 gen.nov., sp.nov., isolated from human faeces.</title>
        <authorList>
            <person name="Seo B."/>
            <person name="Jeon K."/>
            <person name="Ko G."/>
        </authorList>
    </citation>
    <scope>NUCLEOTIDE SEQUENCE [LARGE SCALE GENOMIC DNA]</scope>
    <source>
        <strain evidence="19">SNUG30370</strain>
    </source>
</reference>
<evidence type="ECO:0000256" key="10">
    <source>
        <dbReference type="ARBA" id="ARBA00022984"/>
    </source>
</evidence>
<evidence type="ECO:0000256" key="11">
    <source>
        <dbReference type="ARBA" id="ARBA00023316"/>
    </source>
</evidence>
<feature type="active site" description="Acyl-ester intermediate" evidence="13">
    <location>
        <position position="58"/>
    </location>
</feature>
<dbReference type="SUPFAM" id="SSF56601">
    <property type="entry name" value="beta-lactamase/transpeptidase-like"/>
    <property type="match status" value="1"/>
</dbReference>
<dbReference type="InterPro" id="IPR015956">
    <property type="entry name" value="Peniciliin-bd_prot_C_sf"/>
</dbReference>
<proteinExistence type="inferred from homology"/>
<feature type="active site" evidence="13">
    <location>
        <position position="118"/>
    </location>
</feature>
<evidence type="ECO:0000256" key="16">
    <source>
        <dbReference type="SAM" id="SignalP"/>
    </source>
</evidence>
<evidence type="ECO:0000256" key="15">
    <source>
        <dbReference type="RuleBase" id="RU004016"/>
    </source>
</evidence>
<protein>
    <recommendedName>
        <fullName evidence="4">serine-type D-Ala-D-Ala carboxypeptidase</fullName>
        <ecNumber evidence="4">3.4.16.4</ecNumber>
    </recommendedName>
</protein>
<gene>
    <name evidence="18" type="ORF">C7U55_10270</name>
</gene>
<dbReference type="PRINTS" id="PR00725">
    <property type="entry name" value="DADACBPTASE1"/>
</dbReference>
<sequence>MLKKGLCLLIGIMMLFCQINVVHATNLASGAESAILIDAQSQQVLYQKNANKKLYPASTTKIMTMILLFEAIQEKNLKWDDVLTCSAYASSMGGSQVYLEENETMSVFELFKCIAIASANDACVVVAENIAGSHEEFVSMMNEKAKALKLKNTHFTNCTGLHDINHYTCAKDLSTMAAYLLQIGGTKLLSVTSLYDSYVREKTKQKFWLVNTNKLLKQYPGVDGLKTGFTKEAGYCIVTTCKKKDLRLIGVVMNEDKPQTRNEDMKGLLNFGFSKYQQVKLYNKGEIIDTVKVKDMVEQKINVVSHKNLYYLYEKTNQKKLKKKIVYGSLQLPIDQKRSIGKLILCNNGKAVATYPLYSEKNVKKMSFLDKLLRVYQSLI</sequence>
<evidence type="ECO:0000256" key="12">
    <source>
        <dbReference type="ARBA" id="ARBA00034000"/>
    </source>
</evidence>
<evidence type="ECO:0000256" key="6">
    <source>
        <dbReference type="ARBA" id="ARBA00022670"/>
    </source>
</evidence>
<evidence type="ECO:0000256" key="3">
    <source>
        <dbReference type="ARBA" id="ARBA00007164"/>
    </source>
</evidence>
<dbReference type="InterPro" id="IPR037167">
    <property type="entry name" value="Peptidase_S11_C_sf"/>
</dbReference>
<evidence type="ECO:0000259" key="17">
    <source>
        <dbReference type="SMART" id="SM00936"/>
    </source>
</evidence>
<evidence type="ECO:0000256" key="4">
    <source>
        <dbReference type="ARBA" id="ARBA00012448"/>
    </source>
</evidence>
<comment type="caution">
    <text evidence="18">The sequence shown here is derived from an EMBL/GenBank/DDBJ whole genome shotgun (WGS) entry which is preliminary data.</text>
</comment>
<comment type="function">
    <text evidence="1">Removes C-terminal D-alanyl residues from sugar-peptide cell wall precursors.</text>
</comment>
<dbReference type="GO" id="GO:0008360">
    <property type="term" value="P:regulation of cell shape"/>
    <property type="evidence" value="ECO:0007669"/>
    <property type="project" value="UniProtKB-KW"/>
</dbReference>
<evidence type="ECO:0000256" key="7">
    <source>
        <dbReference type="ARBA" id="ARBA00022729"/>
    </source>
</evidence>
<evidence type="ECO:0000256" key="8">
    <source>
        <dbReference type="ARBA" id="ARBA00022801"/>
    </source>
</evidence>
<comment type="catalytic activity">
    <reaction evidence="12">
        <text>Preferential cleavage: (Ac)2-L-Lys-D-Ala-|-D-Ala. Also transpeptidation of peptidyl-alanyl moieties that are N-acyl substituents of D-alanine.</text>
        <dbReference type="EC" id="3.4.16.4"/>
    </reaction>
</comment>
<evidence type="ECO:0000256" key="9">
    <source>
        <dbReference type="ARBA" id="ARBA00022960"/>
    </source>
</evidence>
<dbReference type="Proteomes" id="UP000241201">
    <property type="component" value="Unassembled WGS sequence"/>
</dbReference>
<comment type="similarity">
    <text evidence="3 15">Belongs to the peptidase S11 family.</text>
</comment>
<dbReference type="InterPro" id="IPR012338">
    <property type="entry name" value="Beta-lactam/transpept-like"/>
</dbReference>
<dbReference type="Pfam" id="PF00768">
    <property type="entry name" value="Peptidase_S11"/>
    <property type="match status" value="1"/>
</dbReference>
<dbReference type="AlphaFoldDB" id="A0A2T3FSV8"/>
<dbReference type="Gene3D" id="3.40.710.10">
    <property type="entry name" value="DD-peptidase/beta-lactamase superfamily"/>
    <property type="match status" value="1"/>
</dbReference>
<dbReference type="PANTHER" id="PTHR21581">
    <property type="entry name" value="D-ALANYL-D-ALANINE CARBOXYPEPTIDASE"/>
    <property type="match status" value="1"/>
</dbReference>
<dbReference type="GeneID" id="77471477"/>
<evidence type="ECO:0000256" key="2">
    <source>
        <dbReference type="ARBA" id="ARBA00004752"/>
    </source>
</evidence>
<keyword evidence="10" id="KW-0573">Peptidoglycan synthesis</keyword>
<dbReference type="EC" id="3.4.16.4" evidence="4"/>
<dbReference type="SMART" id="SM00936">
    <property type="entry name" value="PBP5_C"/>
    <property type="match status" value="1"/>
</dbReference>
<keyword evidence="8" id="KW-0378">Hydrolase</keyword>
<keyword evidence="19" id="KW-1185">Reference proteome</keyword>
<evidence type="ECO:0000256" key="13">
    <source>
        <dbReference type="PIRSR" id="PIRSR618044-1"/>
    </source>
</evidence>